<dbReference type="Pfam" id="PF16069">
    <property type="entry name" value="DUF4811"/>
    <property type="match status" value="1"/>
</dbReference>
<comment type="caution">
    <text evidence="2">The sequence shown here is derived from an EMBL/GenBank/DDBJ whole genome shotgun (WGS) entry which is preliminary data.</text>
</comment>
<keyword evidence="1" id="KW-0812">Transmembrane</keyword>
<protein>
    <submittedName>
        <fullName evidence="2">DUF4811 domain-containing protein</fullName>
    </submittedName>
</protein>
<name>A0ABX2LRB8_9STAP</name>
<keyword evidence="3" id="KW-1185">Reference proteome</keyword>
<evidence type="ECO:0000313" key="2">
    <source>
        <dbReference type="EMBL" id="NUI81527.1"/>
    </source>
</evidence>
<evidence type="ECO:0000313" key="3">
    <source>
        <dbReference type="Proteomes" id="UP000610527"/>
    </source>
</evidence>
<keyword evidence="1" id="KW-1133">Transmembrane helix</keyword>
<reference evidence="2 3" key="1">
    <citation type="submission" date="2020-06" db="EMBL/GenBank/DDBJ databases">
        <title>Staphylococcus borealis sp. nov. -A novel member of the Staphylococcaceae family isolated from skin and blood in humans.</title>
        <authorList>
            <person name="Pain M."/>
            <person name="Wolden R."/>
            <person name="Jaen-Luchoro D."/>
            <person name="Salva-Serra F."/>
            <person name="Iglesias B.P."/>
            <person name="Karlsson R."/>
            <person name="Klingenberg C."/>
            <person name="Cavanagh J.P."/>
        </authorList>
    </citation>
    <scope>NUCLEOTIDE SEQUENCE [LARGE SCALE GENOMIC DNA]</scope>
    <source>
        <strain evidence="2 3">58-22</strain>
    </source>
</reference>
<feature type="transmembrane region" description="Helical" evidence="1">
    <location>
        <begin position="26"/>
        <end position="44"/>
    </location>
</feature>
<dbReference type="InterPro" id="IPR032083">
    <property type="entry name" value="DUF4811"/>
</dbReference>
<dbReference type="GeneID" id="74185361"/>
<proteinExistence type="predicted"/>
<dbReference type="EMBL" id="JABVEG010000001">
    <property type="protein sequence ID" value="NUI81527.1"/>
    <property type="molecule type" value="Genomic_DNA"/>
</dbReference>
<dbReference type="Proteomes" id="UP000610527">
    <property type="component" value="Unassembled WGS sequence"/>
</dbReference>
<sequence length="245" mass="28323">MIILIILTIAVFASWTLIPHRLTRYIIGSLFTVLFTALIIGIVANMTHHFGMEKETITEPEKQIYSAGSTKSPTNMLIANEIGNNSYNYVMVYKENKNDDKPSAHFKPSTSKVDLSDSIKKHAFYRTADVDQATVKTTKTYWTWKNDFYRYLFDFGNNKKELIKQTSIVTVPNDTWVVLDAKQAKQLQKNQMASSKSQNRIKKELQNKMIAYKQSHPKASEKQLENYINDQKQRLATKQIKEMLK</sequence>
<accession>A0ABX2LRB8</accession>
<gene>
    <name evidence="2" type="ORF">HUN84_01965</name>
</gene>
<evidence type="ECO:0000256" key="1">
    <source>
        <dbReference type="SAM" id="Phobius"/>
    </source>
</evidence>
<keyword evidence="1" id="KW-0472">Membrane</keyword>
<organism evidence="2 3">
    <name type="scientific">Staphylococcus borealis</name>
    <dbReference type="NCBI Taxonomy" id="2742203"/>
    <lineage>
        <taxon>Bacteria</taxon>
        <taxon>Bacillati</taxon>
        <taxon>Bacillota</taxon>
        <taxon>Bacilli</taxon>
        <taxon>Bacillales</taxon>
        <taxon>Staphylococcaceae</taxon>
        <taxon>Staphylococcus</taxon>
    </lineage>
</organism>
<dbReference type="RefSeq" id="WP_053028871.1">
    <property type="nucleotide sequence ID" value="NZ_CUEE01000001.1"/>
</dbReference>